<gene>
    <name evidence="6" type="ORF">HW542_02475</name>
</gene>
<name>A0ABX2P177_9PROT</name>
<dbReference type="InterPro" id="IPR058163">
    <property type="entry name" value="LysR-type_TF_proteobact-type"/>
</dbReference>
<dbReference type="PANTHER" id="PTHR30537:SF72">
    <property type="entry name" value="LYSR FAMILY TRANSCRIPTIONAL REGULATOR"/>
    <property type="match status" value="1"/>
</dbReference>
<dbReference type="EMBL" id="JABXXV010000001">
    <property type="protein sequence ID" value="NVN45671.1"/>
    <property type="molecule type" value="Genomic_DNA"/>
</dbReference>
<comment type="caution">
    <text evidence="6">The sequence shown here is derived from an EMBL/GenBank/DDBJ whole genome shotgun (WGS) entry which is preliminary data.</text>
</comment>
<dbReference type="Pfam" id="PF00126">
    <property type="entry name" value="HTH_1"/>
    <property type="match status" value="1"/>
</dbReference>
<dbReference type="SUPFAM" id="SSF46785">
    <property type="entry name" value="Winged helix' DNA-binding domain"/>
    <property type="match status" value="1"/>
</dbReference>
<evidence type="ECO:0000259" key="5">
    <source>
        <dbReference type="PROSITE" id="PS50931"/>
    </source>
</evidence>
<evidence type="ECO:0000256" key="4">
    <source>
        <dbReference type="ARBA" id="ARBA00023163"/>
    </source>
</evidence>
<dbReference type="PROSITE" id="PS50931">
    <property type="entry name" value="HTH_LYSR"/>
    <property type="match status" value="1"/>
</dbReference>
<keyword evidence="2" id="KW-0805">Transcription regulation</keyword>
<dbReference type="Gene3D" id="1.10.10.10">
    <property type="entry name" value="Winged helix-like DNA-binding domain superfamily/Winged helix DNA-binding domain"/>
    <property type="match status" value="1"/>
</dbReference>
<dbReference type="CDD" id="cd08472">
    <property type="entry name" value="PBP2_CrgA_like_3"/>
    <property type="match status" value="1"/>
</dbReference>
<accession>A0ABX2P177</accession>
<dbReference type="Gene3D" id="3.40.190.290">
    <property type="match status" value="1"/>
</dbReference>
<dbReference type="PRINTS" id="PR00039">
    <property type="entry name" value="HTHLYSR"/>
</dbReference>
<dbReference type="PANTHER" id="PTHR30537">
    <property type="entry name" value="HTH-TYPE TRANSCRIPTIONAL REGULATOR"/>
    <property type="match status" value="1"/>
</dbReference>
<sequence length="300" mass="32984">MDRLTSLTLFMRVVERGSFTAAAHDLSVSRPAATAAIQALEQRLGTRLLQRSTRHVQPTEEGLLYYQRCQSILTALEEADSMIGGALSGTIRVDTVGHLARTILLPALPDFFSRYPGLNVHLGEGERLVDLLREGVDCVIRGGPLPDSDMIVRPLGVLHEVTVASPTYLAQHGIPTSPDDLDGHQMIAFLSSRTRQVLPLEFTTRNGLVERLIPARLLVSGAETCAEAARLGLGLAQAPRYRFEEDLAAGRLVEVLSGYPPAPTPLSLLYPSNRQLAPRVRVFMDWARELFSGFFRQHTP</sequence>
<protein>
    <submittedName>
        <fullName evidence="6">LysR family transcriptional regulator</fullName>
    </submittedName>
</protein>
<keyword evidence="7" id="KW-1185">Reference proteome</keyword>
<comment type="similarity">
    <text evidence="1">Belongs to the LysR transcriptional regulatory family.</text>
</comment>
<evidence type="ECO:0000313" key="6">
    <source>
        <dbReference type="EMBL" id="NVN45671.1"/>
    </source>
</evidence>
<keyword evidence="4" id="KW-0804">Transcription</keyword>
<dbReference type="InterPro" id="IPR005119">
    <property type="entry name" value="LysR_subst-bd"/>
</dbReference>
<evidence type="ECO:0000256" key="1">
    <source>
        <dbReference type="ARBA" id="ARBA00009437"/>
    </source>
</evidence>
<proteinExistence type="inferred from homology"/>
<feature type="domain" description="HTH lysR-type" evidence="5">
    <location>
        <begin position="1"/>
        <end position="59"/>
    </location>
</feature>
<dbReference type="RefSeq" id="WP_267310644.1">
    <property type="nucleotide sequence ID" value="NZ_JABXXV010000001.1"/>
</dbReference>
<evidence type="ECO:0000313" key="7">
    <source>
        <dbReference type="Proteomes" id="UP001516351"/>
    </source>
</evidence>
<dbReference type="Pfam" id="PF03466">
    <property type="entry name" value="LysR_substrate"/>
    <property type="match status" value="1"/>
</dbReference>
<dbReference type="Proteomes" id="UP001516351">
    <property type="component" value="Unassembled WGS sequence"/>
</dbReference>
<evidence type="ECO:0000256" key="2">
    <source>
        <dbReference type="ARBA" id="ARBA00023015"/>
    </source>
</evidence>
<evidence type="ECO:0000256" key="3">
    <source>
        <dbReference type="ARBA" id="ARBA00023125"/>
    </source>
</evidence>
<dbReference type="InterPro" id="IPR000847">
    <property type="entry name" value="LysR_HTH_N"/>
</dbReference>
<dbReference type="InterPro" id="IPR036390">
    <property type="entry name" value="WH_DNA-bd_sf"/>
</dbReference>
<reference evidence="6 7" key="1">
    <citation type="submission" date="2020-06" db="EMBL/GenBank/DDBJ databases">
        <title>Synonyms of Asaia species.</title>
        <authorList>
            <person name="Sombolestani A."/>
        </authorList>
    </citation>
    <scope>NUCLEOTIDE SEQUENCE [LARGE SCALE GENOMIC DNA]</scope>
    <source>
        <strain evidence="6 7">LMG 27047</strain>
    </source>
</reference>
<dbReference type="InterPro" id="IPR036388">
    <property type="entry name" value="WH-like_DNA-bd_sf"/>
</dbReference>
<dbReference type="SUPFAM" id="SSF53850">
    <property type="entry name" value="Periplasmic binding protein-like II"/>
    <property type="match status" value="1"/>
</dbReference>
<keyword evidence="3" id="KW-0238">DNA-binding</keyword>
<organism evidence="6 7">
    <name type="scientific">Asaia spathodeae</name>
    <dbReference type="NCBI Taxonomy" id="657016"/>
    <lineage>
        <taxon>Bacteria</taxon>
        <taxon>Pseudomonadati</taxon>
        <taxon>Pseudomonadota</taxon>
        <taxon>Alphaproteobacteria</taxon>
        <taxon>Acetobacterales</taxon>
        <taxon>Acetobacteraceae</taxon>
        <taxon>Asaia</taxon>
    </lineage>
</organism>